<protein>
    <submittedName>
        <fullName evidence="1">Uncharacterized protein</fullName>
    </submittedName>
</protein>
<evidence type="ECO:0000313" key="2">
    <source>
        <dbReference type="Proteomes" id="UP001143372"/>
    </source>
</evidence>
<comment type="caution">
    <text evidence="1">The sequence shown here is derived from an EMBL/GenBank/DDBJ whole genome shotgun (WGS) entry which is preliminary data.</text>
</comment>
<reference evidence="1" key="2">
    <citation type="submission" date="2023-01" db="EMBL/GenBank/DDBJ databases">
        <authorList>
            <person name="Sun Q."/>
            <person name="Evtushenko L."/>
        </authorList>
    </citation>
    <scope>NUCLEOTIDE SEQUENCE</scope>
    <source>
        <strain evidence="1">VKM B-2347</strain>
    </source>
</reference>
<accession>A0A9W6MWP5</accession>
<proteinExistence type="predicted"/>
<gene>
    <name evidence="1" type="ORF">GCM10008179_28610</name>
</gene>
<name>A0A9W6MWP5_9HYPH</name>
<evidence type="ECO:0000313" key="1">
    <source>
        <dbReference type="EMBL" id="GLK69223.1"/>
    </source>
</evidence>
<keyword evidence="2" id="KW-1185">Reference proteome</keyword>
<dbReference type="EMBL" id="BSFI01000021">
    <property type="protein sequence ID" value="GLK69223.1"/>
    <property type="molecule type" value="Genomic_DNA"/>
</dbReference>
<organism evidence="1 2">
    <name type="scientific">Hansschlegelia plantiphila</name>
    <dbReference type="NCBI Taxonomy" id="374655"/>
    <lineage>
        <taxon>Bacteria</taxon>
        <taxon>Pseudomonadati</taxon>
        <taxon>Pseudomonadota</taxon>
        <taxon>Alphaproteobacteria</taxon>
        <taxon>Hyphomicrobiales</taxon>
        <taxon>Methylopilaceae</taxon>
        <taxon>Hansschlegelia</taxon>
    </lineage>
</organism>
<dbReference type="AlphaFoldDB" id="A0A9W6MWP5"/>
<sequence length="175" mass="19415">MLAPPLLHIEAIDRAELNRLLTQWGHRMGPHTRPSYAIEAHHAMFVHGEPVAVTAAGETVRERVGSTSILRVDCVELVRLCAARRDLCRPVLRLWREVLFPAIATVHRRAVAVSYQDEALHTGDLYRFDGWALLARAGGGGRDNRTGRQGRRMKVWGWPPADALSLAAPDTQGCS</sequence>
<dbReference type="Proteomes" id="UP001143372">
    <property type="component" value="Unassembled WGS sequence"/>
</dbReference>
<reference evidence="1" key="1">
    <citation type="journal article" date="2014" name="Int. J. Syst. Evol. Microbiol.">
        <title>Complete genome sequence of Corynebacterium casei LMG S-19264T (=DSM 44701T), isolated from a smear-ripened cheese.</title>
        <authorList>
            <consortium name="US DOE Joint Genome Institute (JGI-PGF)"/>
            <person name="Walter F."/>
            <person name="Albersmeier A."/>
            <person name="Kalinowski J."/>
            <person name="Ruckert C."/>
        </authorList>
    </citation>
    <scope>NUCLEOTIDE SEQUENCE</scope>
    <source>
        <strain evidence="1">VKM B-2347</strain>
    </source>
</reference>